<accession>A0A1D8AYQ2</accession>
<keyword evidence="2" id="KW-0604">Photosystem II</keyword>
<dbReference type="PATRIC" id="fig|1838286.3.peg.3134"/>
<dbReference type="InterPro" id="IPR036278">
    <property type="entry name" value="Sialidase_sf"/>
</dbReference>
<dbReference type="InterPro" id="IPR028203">
    <property type="entry name" value="PSII_CF48-like_dom"/>
</dbReference>
<keyword evidence="5" id="KW-1185">Reference proteome</keyword>
<evidence type="ECO:0000313" key="5">
    <source>
        <dbReference type="Proteomes" id="UP000095228"/>
    </source>
</evidence>
<feature type="domain" description="Photosynthesis system II assembly factor Ycf48/Hcf136-like" evidence="3">
    <location>
        <begin position="187"/>
        <end position="308"/>
    </location>
</feature>
<dbReference type="GO" id="GO:0015979">
    <property type="term" value="P:photosynthesis"/>
    <property type="evidence" value="ECO:0007669"/>
    <property type="project" value="UniProtKB-KW"/>
</dbReference>
<dbReference type="PANTHER" id="PTHR47199">
    <property type="entry name" value="PHOTOSYSTEM II STABILITY/ASSEMBLY FACTOR HCF136, CHLOROPLASTIC"/>
    <property type="match status" value="1"/>
</dbReference>
<dbReference type="STRING" id="1838286.Verru16b_03112"/>
<dbReference type="SUPFAM" id="SSF50939">
    <property type="entry name" value="Sialidases"/>
    <property type="match status" value="1"/>
</dbReference>
<reference evidence="4 5" key="1">
    <citation type="submission" date="2016-06" db="EMBL/GenBank/DDBJ databases">
        <title>Three novel species with peptidoglycan cell walls form the new genus Lacunisphaera gen. nov. in the family Opitutaceae of the verrucomicrobial subdivision 4.</title>
        <authorList>
            <person name="Rast P."/>
            <person name="Gloeckner I."/>
            <person name="Jogler M."/>
            <person name="Boedeker C."/>
            <person name="Jeske O."/>
            <person name="Wiegand S."/>
            <person name="Reinhardt R."/>
            <person name="Schumann P."/>
            <person name="Rohde M."/>
            <person name="Spring S."/>
            <person name="Gloeckner F.O."/>
            <person name="Jogler C."/>
        </authorList>
    </citation>
    <scope>NUCLEOTIDE SEQUENCE [LARGE SCALE GENOMIC DNA]</scope>
    <source>
        <strain evidence="4 5">IG16b</strain>
    </source>
</reference>
<dbReference type="KEGG" id="obg:Verru16b_03112"/>
<dbReference type="EMBL" id="CP016094">
    <property type="protein sequence ID" value="AOS46018.1"/>
    <property type="molecule type" value="Genomic_DNA"/>
</dbReference>
<dbReference type="PANTHER" id="PTHR47199:SF2">
    <property type="entry name" value="PHOTOSYSTEM II STABILITY_ASSEMBLY FACTOR HCF136, CHLOROPLASTIC"/>
    <property type="match status" value="1"/>
</dbReference>
<dbReference type="AlphaFoldDB" id="A0A1D8AYQ2"/>
<keyword evidence="1" id="KW-0602">Photosynthesis</keyword>
<dbReference type="OrthoDB" id="9764804at2"/>
<dbReference type="Proteomes" id="UP000095228">
    <property type="component" value="Chromosome"/>
</dbReference>
<feature type="domain" description="Photosynthesis system II assembly factor Ycf48/Hcf136-like" evidence="3">
    <location>
        <begin position="136"/>
        <end position="182"/>
    </location>
</feature>
<evidence type="ECO:0000313" key="4">
    <source>
        <dbReference type="EMBL" id="AOS46018.1"/>
    </source>
</evidence>
<dbReference type="Gene3D" id="2.130.10.10">
    <property type="entry name" value="YVTN repeat-like/Quinoprotein amine dehydrogenase"/>
    <property type="match status" value="1"/>
</dbReference>
<dbReference type="RefSeq" id="WP_157772452.1">
    <property type="nucleotide sequence ID" value="NZ_CP016094.1"/>
</dbReference>
<proteinExistence type="predicted"/>
<evidence type="ECO:0000256" key="1">
    <source>
        <dbReference type="ARBA" id="ARBA00022531"/>
    </source>
</evidence>
<dbReference type="InterPro" id="IPR015943">
    <property type="entry name" value="WD40/YVTN_repeat-like_dom_sf"/>
</dbReference>
<dbReference type="Pfam" id="PF14870">
    <property type="entry name" value="PSII_BNR"/>
    <property type="match status" value="2"/>
</dbReference>
<protein>
    <submittedName>
        <fullName evidence="4">Ycf48-like protein</fullName>
    </submittedName>
</protein>
<gene>
    <name evidence="4" type="ORF">Verru16b_03112</name>
</gene>
<organism evidence="4 5">
    <name type="scientific">Lacunisphaera limnophila</name>
    <dbReference type="NCBI Taxonomy" id="1838286"/>
    <lineage>
        <taxon>Bacteria</taxon>
        <taxon>Pseudomonadati</taxon>
        <taxon>Verrucomicrobiota</taxon>
        <taxon>Opitutia</taxon>
        <taxon>Opitutales</taxon>
        <taxon>Opitutaceae</taxon>
        <taxon>Lacunisphaera</taxon>
    </lineage>
</organism>
<dbReference type="GO" id="GO:0009523">
    <property type="term" value="C:photosystem II"/>
    <property type="evidence" value="ECO:0007669"/>
    <property type="project" value="UniProtKB-KW"/>
</dbReference>
<evidence type="ECO:0000256" key="2">
    <source>
        <dbReference type="ARBA" id="ARBA00023276"/>
    </source>
</evidence>
<sequence>MLRLPQAVVTTPDRRFPIPAAFPTRSRISAFLGRTWEGLHAPTPTARSSPLWAARSRALCAGERKRADPQNNLSRRVLACLTLTFLLPFAPAHAAESSEPAPLAAQSLLLDVTRAGPRLVAVGDRGHVLLSDDEGVTWRQIIVPTRAMLTGVAFGDATHGWAVGHDGVILHTADAGLTWTQQPSGQDLETVLLDVAFADAQHGFVVGAYGKCLVTTDGGRIWTSYSPSAEEMHLNQIARSPDGTLYLAGEMGTLLTARNPAGPWTILDAPYDGSLHGLLPLDASRLLVYGLRGRVFASDDAGATWSPRETKVPVLLMAGVSLKAGPIVLAGLGGNFNISRDAGATFTPWQPLTYTGGVSALLEATDGALVVVGEKGVARLTLP</sequence>
<name>A0A1D8AYQ2_9BACT</name>
<evidence type="ECO:0000259" key="3">
    <source>
        <dbReference type="Pfam" id="PF14870"/>
    </source>
</evidence>